<accession>A0AA40B7S8</accession>
<evidence type="ECO:0000256" key="1">
    <source>
        <dbReference type="ARBA" id="ARBA00037226"/>
    </source>
</evidence>
<name>A0AA40B7S8_9PEZI</name>
<dbReference type="GO" id="GO:0046872">
    <property type="term" value="F:metal ion binding"/>
    <property type="evidence" value="ECO:0007669"/>
    <property type="project" value="InterPro"/>
</dbReference>
<evidence type="ECO:0000313" key="4">
    <source>
        <dbReference type="Proteomes" id="UP001172159"/>
    </source>
</evidence>
<dbReference type="SUPFAM" id="SSF46609">
    <property type="entry name" value="Fe,Mn superoxide dismutase (SOD), N-terminal domain"/>
    <property type="match status" value="1"/>
</dbReference>
<keyword evidence="4" id="KW-1185">Reference proteome</keyword>
<dbReference type="GO" id="GO:0005737">
    <property type="term" value="C:cytoplasm"/>
    <property type="evidence" value="ECO:0007669"/>
    <property type="project" value="TreeGrafter"/>
</dbReference>
<protein>
    <submittedName>
        <fullName evidence="3">Manganese/iron superoxide dismutase</fullName>
    </submittedName>
</protein>
<dbReference type="InterPro" id="IPR036324">
    <property type="entry name" value="Mn/Fe_SOD_N_sf"/>
</dbReference>
<dbReference type="PANTHER" id="PTHR43595:SF2">
    <property type="entry name" value="SMALL RIBOSOMAL SUBUNIT PROTEIN MS42"/>
    <property type="match status" value="1"/>
</dbReference>
<proteinExistence type="predicted"/>
<evidence type="ECO:0000313" key="3">
    <source>
        <dbReference type="EMBL" id="KAK0729194.1"/>
    </source>
</evidence>
<dbReference type="SUPFAM" id="SSF54719">
    <property type="entry name" value="Fe,Mn superoxide dismutase (SOD), C-terminal domain"/>
    <property type="match status" value="1"/>
</dbReference>
<organism evidence="3 4">
    <name type="scientific">Apiosordaria backusii</name>
    <dbReference type="NCBI Taxonomy" id="314023"/>
    <lineage>
        <taxon>Eukaryota</taxon>
        <taxon>Fungi</taxon>
        <taxon>Dikarya</taxon>
        <taxon>Ascomycota</taxon>
        <taxon>Pezizomycotina</taxon>
        <taxon>Sordariomycetes</taxon>
        <taxon>Sordariomycetidae</taxon>
        <taxon>Sordariales</taxon>
        <taxon>Lasiosphaeriaceae</taxon>
        <taxon>Apiosordaria</taxon>
    </lineage>
</organism>
<feature type="domain" description="Manganese/iron superoxide dismutase C-terminal" evidence="2">
    <location>
        <begin position="139"/>
        <end position="178"/>
    </location>
</feature>
<dbReference type="AlphaFoldDB" id="A0AA40B7S8"/>
<dbReference type="Pfam" id="PF02777">
    <property type="entry name" value="Sod_Fe_C"/>
    <property type="match status" value="1"/>
</dbReference>
<dbReference type="Proteomes" id="UP001172159">
    <property type="component" value="Unassembled WGS sequence"/>
</dbReference>
<gene>
    <name evidence="3" type="ORF">B0T21DRAFT_370546</name>
</gene>
<dbReference type="EMBL" id="JAUKTV010000009">
    <property type="protein sequence ID" value="KAK0729194.1"/>
    <property type="molecule type" value="Genomic_DNA"/>
</dbReference>
<dbReference type="InterPro" id="IPR036314">
    <property type="entry name" value="SOD_C_sf"/>
</dbReference>
<reference evidence="3" key="1">
    <citation type="submission" date="2023-06" db="EMBL/GenBank/DDBJ databases">
        <title>Genome-scale phylogeny and comparative genomics of the fungal order Sordariales.</title>
        <authorList>
            <consortium name="Lawrence Berkeley National Laboratory"/>
            <person name="Hensen N."/>
            <person name="Bonometti L."/>
            <person name="Westerberg I."/>
            <person name="Brannstrom I.O."/>
            <person name="Guillou S."/>
            <person name="Cros-Aarteil S."/>
            <person name="Calhoun S."/>
            <person name="Haridas S."/>
            <person name="Kuo A."/>
            <person name="Mondo S."/>
            <person name="Pangilinan J."/>
            <person name="Riley R."/>
            <person name="Labutti K."/>
            <person name="Andreopoulos B."/>
            <person name="Lipzen A."/>
            <person name="Chen C."/>
            <person name="Yanf M."/>
            <person name="Daum C."/>
            <person name="Ng V."/>
            <person name="Clum A."/>
            <person name="Steindorff A."/>
            <person name="Ohm R."/>
            <person name="Martin F."/>
            <person name="Silar P."/>
            <person name="Natvig D."/>
            <person name="Lalanne C."/>
            <person name="Gautier V."/>
            <person name="Ament-Velasquez S.L."/>
            <person name="Kruys A."/>
            <person name="Hutchinson M.I."/>
            <person name="Powell A.J."/>
            <person name="Barry K."/>
            <person name="Miller A.N."/>
            <person name="Grigoriev I.V."/>
            <person name="Debuchy R."/>
            <person name="Gladieux P."/>
            <person name="Thoren M.H."/>
            <person name="Johannesson H."/>
        </authorList>
    </citation>
    <scope>NUCLEOTIDE SEQUENCE</scope>
    <source>
        <strain evidence="3">CBS 540.89</strain>
    </source>
</reference>
<dbReference type="PANTHER" id="PTHR43595">
    <property type="entry name" value="37S RIBOSOMAL PROTEIN S26, MITOCHONDRIAL"/>
    <property type="match status" value="1"/>
</dbReference>
<comment type="caution">
    <text evidence="3">The sequence shown here is derived from an EMBL/GenBank/DDBJ whole genome shotgun (WGS) entry which is preliminary data.</text>
</comment>
<comment type="function">
    <text evidence="1">Component of the mitochondrial ribosome (mitoribosome), a dedicated translation machinery responsible for the synthesis of mitochondrial genome-encoded proteins, including at least some of the essential transmembrane subunits of the mitochondrial respiratory chain. The mitoribosomes are attached to the mitochondrial inner membrane and translation products are cotranslationally integrated into the membrane.</text>
</comment>
<sequence>MLRPRLRIPRASPFAIPARPSMARLPLAYRSYQTMPPLENIPEQEGENGYKYRSIDGFLSPMAFTTAWDYYQTHILTNLNRLCAGTDHETKKPFEILLETARDPSQAAKFNYASMAHNNHFFFLGLSPNRTEAEKMPTQLKEALIRSFGSLGALQELMVNTATSMFGPGFVWLVRTGRPQQPGGFRVLATYLSGSPYPGAHWRKQNLNASTDIGEFTEQGRQAGRQYLDYSTMGAGKNAASYKRDAFAPGGVETEPVLCLNTWEHAWLFEYGFGGSSTSVLKASIPSAEGEPENQMSGKEVYARAWWNYVDWNQVESLAFPGKSSPRARAQ</sequence>
<dbReference type="InterPro" id="IPR019832">
    <property type="entry name" value="Mn/Fe_SOD_C"/>
</dbReference>
<dbReference type="GO" id="GO:0004784">
    <property type="term" value="F:superoxide dismutase activity"/>
    <property type="evidence" value="ECO:0007669"/>
    <property type="project" value="InterPro"/>
</dbReference>
<evidence type="ECO:0000259" key="2">
    <source>
        <dbReference type="Pfam" id="PF02777"/>
    </source>
</evidence>
<dbReference type="Gene3D" id="3.55.40.20">
    <property type="entry name" value="Iron/manganese superoxide dismutase, C-terminal domain"/>
    <property type="match status" value="1"/>
</dbReference>